<keyword evidence="3" id="KW-1185">Reference proteome</keyword>
<comment type="caution">
    <text evidence="2">The sequence shown here is derived from an EMBL/GenBank/DDBJ whole genome shotgun (WGS) entry which is preliminary data.</text>
</comment>
<proteinExistence type="predicted"/>
<accession>A0ABW0RQ78</accession>
<feature type="compositionally biased region" description="Basic and acidic residues" evidence="1">
    <location>
        <begin position="77"/>
        <end position="86"/>
    </location>
</feature>
<evidence type="ECO:0000313" key="3">
    <source>
        <dbReference type="Proteomes" id="UP001596086"/>
    </source>
</evidence>
<dbReference type="RefSeq" id="WP_379765357.1">
    <property type="nucleotide sequence ID" value="NZ_JBHSMZ010000001.1"/>
</dbReference>
<feature type="compositionally biased region" description="Polar residues" evidence="1">
    <location>
        <begin position="67"/>
        <end position="76"/>
    </location>
</feature>
<evidence type="ECO:0008006" key="4">
    <source>
        <dbReference type="Google" id="ProtNLM"/>
    </source>
</evidence>
<organism evidence="2 3">
    <name type="scientific">Massilia aerilata</name>
    <dbReference type="NCBI Taxonomy" id="453817"/>
    <lineage>
        <taxon>Bacteria</taxon>
        <taxon>Pseudomonadati</taxon>
        <taxon>Pseudomonadota</taxon>
        <taxon>Betaproteobacteria</taxon>
        <taxon>Burkholderiales</taxon>
        <taxon>Oxalobacteraceae</taxon>
        <taxon>Telluria group</taxon>
        <taxon>Massilia</taxon>
    </lineage>
</organism>
<dbReference type="EMBL" id="JBHSMZ010000001">
    <property type="protein sequence ID" value="MFC5546964.1"/>
    <property type="molecule type" value="Genomic_DNA"/>
</dbReference>
<sequence>MTTENGPNVPRKDADIGAGNQHNDWGHSDVGGNRQSDSRLDDVVGSDAGAASEEAGELQTGLGGVESLSTGNAGSRQSEEDIRRNK</sequence>
<gene>
    <name evidence="2" type="ORF">ACFPO9_00365</name>
</gene>
<dbReference type="Proteomes" id="UP001596086">
    <property type="component" value="Unassembled WGS sequence"/>
</dbReference>
<evidence type="ECO:0000313" key="2">
    <source>
        <dbReference type="EMBL" id="MFC5546964.1"/>
    </source>
</evidence>
<reference evidence="3" key="1">
    <citation type="journal article" date="2019" name="Int. J. Syst. Evol. Microbiol.">
        <title>The Global Catalogue of Microorganisms (GCM) 10K type strain sequencing project: providing services to taxonomists for standard genome sequencing and annotation.</title>
        <authorList>
            <consortium name="The Broad Institute Genomics Platform"/>
            <consortium name="The Broad Institute Genome Sequencing Center for Infectious Disease"/>
            <person name="Wu L."/>
            <person name="Ma J."/>
        </authorList>
    </citation>
    <scope>NUCLEOTIDE SEQUENCE [LARGE SCALE GENOMIC DNA]</scope>
    <source>
        <strain evidence="3">CGMCC 4.5798</strain>
    </source>
</reference>
<protein>
    <recommendedName>
        <fullName evidence="4">CsbD family protein</fullName>
    </recommendedName>
</protein>
<feature type="region of interest" description="Disordered" evidence="1">
    <location>
        <begin position="1"/>
        <end position="86"/>
    </location>
</feature>
<name>A0ABW0RQ78_9BURK</name>
<evidence type="ECO:0000256" key="1">
    <source>
        <dbReference type="SAM" id="MobiDB-lite"/>
    </source>
</evidence>